<evidence type="ECO:0000256" key="1">
    <source>
        <dbReference type="ARBA" id="ARBA00004370"/>
    </source>
</evidence>
<protein>
    <submittedName>
        <fullName evidence="6">Uncharacterized protein</fullName>
    </submittedName>
</protein>
<dbReference type="GO" id="GO:0016020">
    <property type="term" value="C:membrane"/>
    <property type="evidence" value="ECO:0007669"/>
    <property type="project" value="UniProtKB-SubCell"/>
</dbReference>
<dbReference type="EMBL" id="CM018043">
    <property type="protein sequence ID" value="KAA8530067.1"/>
    <property type="molecule type" value="Genomic_DNA"/>
</dbReference>
<keyword evidence="3 5" id="KW-0472">Membrane</keyword>
<evidence type="ECO:0000313" key="7">
    <source>
        <dbReference type="Proteomes" id="UP000325577"/>
    </source>
</evidence>
<dbReference type="PANTHER" id="PTHR47564">
    <property type="entry name" value="CYSTEINE-RICH AND TRANSMEMBRANE DOMAIN-CONTAINING PROTEIN 1"/>
    <property type="match status" value="1"/>
</dbReference>
<sequence length="130" mass="14504">MSYQRVPQDPYPPPGYGSPYPPPHPSAPPPPPYEGYPPGPPPPPGYPYPPPPHPGYQGYFNEGYPPPPPPPHPPQPYQVYHCEHYQSQDQTGCFSFLQGWYVISLSALMGFALLVRMFIYARAHIGSSFI</sequence>
<evidence type="ECO:0000256" key="3">
    <source>
        <dbReference type="ARBA" id="ARBA00023136"/>
    </source>
</evidence>
<dbReference type="AlphaFoldDB" id="A0A5J5AKU9"/>
<comment type="subcellular location">
    <subcellularLocation>
        <location evidence="1">Membrane</location>
    </subcellularLocation>
</comment>
<organism evidence="6 7">
    <name type="scientific">Nyssa sinensis</name>
    <dbReference type="NCBI Taxonomy" id="561372"/>
    <lineage>
        <taxon>Eukaryota</taxon>
        <taxon>Viridiplantae</taxon>
        <taxon>Streptophyta</taxon>
        <taxon>Embryophyta</taxon>
        <taxon>Tracheophyta</taxon>
        <taxon>Spermatophyta</taxon>
        <taxon>Magnoliopsida</taxon>
        <taxon>eudicotyledons</taxon>
        <taxon>Gunneridae</taxon>
        <taxon>Pentapetalae</taxon>
        <taxon>asterids</taxon>
        <taxon>Cornales</taxon>
        <taxon>Nyssaceae</taxon>
        <taxon>Nyssa</taxon>
    </lineage>
</organism>
<feature type="region of interest" description="Disordered" evidence="4">
    <location>
        <begin position="1"/>
        <end position="76"/>
    </location>
</feature>
<feature type="compositionally biased region" description="Pro residues" evidence="4">
    <location>
        <begin position="9"/>
        <end position="54"/>
    </location>
</feature>
<dbReference type="PANTHER" id="PTHR47564:SF1">
    <property type="entry name" value="CYSTEINE-RICH AND TRANSMEMBRANE DOMAIN-CONTAINING PROTEIN 1"/>
    <property type="match status" value="1"/>
</dbReference>
<accession>A0A5J5AKU9</accession>
<proteinExistence type="inferred from homology"/>
<dbReference type="InterPro" id="IPR043240">
    <property type="entry name" value="CYSTM1-like"/>
</dbReference>
<reference evidence="6 7" key="1">
    <citation type="submission" date="2019-09" db="EMBL/GenBank/DDBJ databases">
        <title>A chromosome-level genome assembly of the Chinese tupelo Nyssa sinensis.</title>
        <authorList>
            <person name="Yang X."/>
            <person name="Kang M."/>
            <person name="Yang Y."/>
            <person name="Xiong H."/>
            <person name="Wang M."/>
            <person name="Zhang Z."/>
            <person name="Wang Z."/>
            <person name="Wu H."/>
            <person name="Ma T."/>
            <person name="Liu J."/>
            <person name="Xi Z."/>
        </authorList>
    </citation>
    <scope>NUCLEOTIDE SEQUENCE [LARGE SCALE GENOMIC DNA]</scope>
    <source>
        <strain evidence="6">J267</strain>
        <tissue evidence="6">Leaf</tissue>
    </source>
</reference>
<evidence type="ECO:0000313" key="6">
    <source>
        <dbReference type="EMBL" id="KAA8530067.1"/>
    </source>
</evidence>
<comment type="similarity">
    <text evidence="2">Belongs to the CYSTM1 family.</text>
</comment>
<name>A0A5J5AKU9_9ASTE</name>
<dbReference type="Proteomes" id="UP000325577">
    <property type="component" value="Linkage Group LG2"/>
</dbReference>
<keyword evidence="5" id="KW-1133">Transmembrane helix</keyword>
<keyword evidence="5" id="KW-0812">Transmembrane</keyword>
<evidence type="ECO:0000256" key="4">
    <source>
        <dbReference type="SAM" id="MobiDB-lite"/>
    </source>
</evidence>
<gene>
    <name evidence="6" type="ORF">F0562_004776</name>
</gene>
<evidence type="ECO:0000256" key="2">
    <source>
        <dbReference type="ARBA" id="ARBA00009444"/>
    </source>
</evidence>
<feature type="transmembrane region" description="Helical" evidence="5">
    <location>
        <begin position="99"/>
        <end position="119"/>
    </location>
</feature>
<keyword evidence="7" id="KW-1185">Reference proteome</keyword>
<feature type="compositionally biased region" description="Pro residues" evidence="4">
    <location>
        <begin position="64"/>
        <end position="76"/>
    </location>
</feature>
<evidence type="ECO:0000256" key="5">
    <source>
        <dbReference type="SAM" id="Phobius"/>
    </source>
</evidence>